<name>A0A089LMM0_9BACL</name>
<evidence type="ECO:0000256" key="2">
    <source>
        <dbReference type="ARBA" id="ARBA00006706"/>
    </source>
</evidence>
<comment type="cofactor">
    <cofactor evidence="1">
        <name>Mg(2+)</name>
        <dbReference type="ChEBI" id="CHEBI:18420"/>
    </cofactor>
</comment>
<protein>
    <recommendedName>
        <fullName evidence="9">Polyprenyl synthetase</fullName>
    </recommendedName>
</protein>
<dbReference type="AlphaFoldDB" id="A0A089LMM0"/>
<sequence>MTGWKRQKKLKSEGRMEHFAESVGREIREAVRDYFQVPSLQGPALACAEEKLRGGMPCGKLTVLHYHAFGGSDPAVYRAAAAVELMILGADIIDDLQDRDDQDSAWNRIRPEVALNIAVGMTILSQQLLLTGSFPLERVHLAVQFMNARTLAALNGQTTDLLNEIRDEEDYLAMIREKSAGFVVAACMIGTVLATGEVKEEVAEYAEELGMAEQIKNDANDLLNRQKGDLLSRKRTLSTLFLLQYLPENSRWIADYFDGMLEPEEMIGRMDEFERVLEETGAYLYTSVMIRTRSYRFVELVNKLDIDAYWKNRILALAE</sequence>
<dbReference type="InterPro" id="IPR000092">
    <property type="entry name" value="Polyprenyl_synt"/>
</dbReference>
<proteinExistence type="inferred from homology"/>
<dbReference type="Gene3D" id="1.10.600.10">
    <property type="entry name" value="Farnesyl Diphosphate Synthase"/>
    <property type="match status" value="1"/>
</dbReference>
<evidence type="ECO:0000256" key="6">
    <source>
        <dbReference type="RuleBase" id="RU004466"/>
    </source>
</evidence>
<dbReference type="InterPro" id="IPR008949">
    <property type="entry name" value="Isoprenoid_synthase_dom_sf"/>
</dbReference>
<dbReference type="SFLD" id="SFLDG01211">
    <property type="entry name" value="Competence_Regulatory_Protein"/>
    <property type="match status" value="1"/>
</dbReference>
<comment type="similarity">
    <text evidence="2 6">Belongs to the FPP/GGPP synthase family.</text>
</comment>
<dbReference type="CDD" id="cd00867">
    <property type="entry name" value="Trans_IPPS"/>
    <property type="match status" value="1"/>
</dbReference>
<keyword evidence="4" id="KW-0479">Metal-binding</keyword>
<dbReference type="KEGG" id="pste:PSTEL_02415"/>
<evidence type="ECO:0000256" key="3">
    <source>
        <dbReference type="ARBA" id="ARBA00022679"/>
    </source>
</evidence>
<dbReference type="SUPFAM" id="SSF48576">
    <property type="entry name" value="Terpenoid synthases"/>
    <property type="match status" value="1"/>
</dbReference>
<dbReference type="PANTHER" id="PTHR12001:SF69">
    <property type="entry name" value="ALL TRANS-POLYPRENYL-DIPHOSPHATE SYNTHASE PDSS1"/>
    <property type="match status" value="1"/>
</dbReference>
<evidence type="ECO:0000256" key="1">
    <source>
        <dbReference type="ARBA" id="ARBA00001946"/>
    </source>
</evidence>
<dbReference type="HOGENOM" id="CLU_079583_0_0_9"/>
<dbReference type="OrthoDB" id="1792811at2"/>
<evidence type="ECO:0000256" key="4">
    <source>
        <dbReference type="ARBA" id="ARBA00022723"/>
    </source>
</evidence>
<keyword evidence="5" id="KW-0460">Magnesium</keyword>
<dbReference type="STRING" id="169760.PSTEL_02415"/>
<dbReference type="EMBL" id="CP009286">
    <property type="protein sequence ID" value="AIQ62147.1"/>
    <property type="molecule type" value="Genomic_DNA"/>
</dbReference>
<dbReference type="Pfam" id="PF00348">
    <property type="entry name" value="polyprenyl_synt"/>
    <property type="match status" value="1"/>
</dbReference>
<evidence type="ECO:0000256" key="5">
    <source>
        <dbReference type="ARBA" id="ARBA00022842"/>
    </source>
</evidence>
<dbReference type="GO" id="GO:0046872">
    <property type="term" value="F:metal ion binding"/>
    <property type="evidence" value="ECO:0007669"/>
    <property type="project" value="UniProtKB-KW"/>
</dbReference>
<dbReference type="GO" id="GO:0004659">
    <property type="term" value="F:prenyltransferase activity"/>
    <property type="evidence" value="ECO:0007669"/>
    <property type="project" value="InterPro"/>
</dbReference>
<keyword evidence="8" id="KW-1185">Reference proteome</keyword>
<dbReference type="RefSeq" id="WP_038693230.1">
    <property type="nucleotide sequence ID" value="NZ_CP009286.1"/>
</dbReference>
<reference evidence="7 8" key="1">
    <citation type="submission" date="2014-08" db="EMBL/GenBank/DDBJ databases">
        <title>Comparative genomics of the Paenibacillus odorifer group.</title>
        <authorList>
            <person name="den Bakker H.C."/>
            <person name="Tsai Y.-C."/>
            <person name="Martin N."/>
            <person name="Korlach J."/>
            <person name="Wiedmann M."/>
        </authorList>
    </citation>
    <scope>NUCLEOTIDE SEQUENCE [LARGE SCALE GENOMIC DNA]</scope>
    <source>
        <strain evidence="7 8">DSM 14472</strain>
    </source>
</reference>
<keyword evidence="3 6" id="KW-0808">Transferase</keyword>
<dbReference type="SFLD" id="SFLDS00005">
    <property type="entry name" value="Isoprenoid_Synthase_Type_I"/>
    <property type="match status" value="1"/>
</dbReference>
<organism evidence="7 8">
    <name type="scientific">Paenibacillus stellifer</name>
    <dbReference type="NCBI Taxonomy" id="169760"/>
    <lineage>
        <taxon>Bacteria</taxon>
        <taxon>Bacillati</taxon>
        <taxon>Bacillota</taxon>
        <taxon>Bacilli</taxon>
        <taxon>Bacillales</taxon>
        <taxon>Paenibacillaceae</taxon>
        <taxon>Paenibacillus</taxon>
    </lineage>
</organism>
<evidence type="ECO:0000313" key="8">
    <source>
        <dbReference type="Proteomes" id="UP000029507"/>
    </source>
</evidence>
<dbReference type="Proteomes" id="UP000029507">
    <property type="component" value="Chromosome"/>
</dbReference>
<dbReference type="GO" id="GO:0008299">
    <property type="term" value="P:isoprenoid biosynthetic process"/>
    <property type="evidence" value="ECO:0007669"/>
    <property type="project" value="InterPro"/>
</dbReference>
<dbReference type="InterPro" id="IPR033965">
    <property type="entry name" value="ComQ"/>
</dbReference>
<dbReference type="PANTHER" id="PTHR12001">
    <property type="entry name" value="GERANYLGERANYL PYROPHOSPHATE SYNTHASE"/>
    <property type="match status" value="1"/>
</dbReference>
<evidence type="ECO:0000313" key="7">
    <source>
        <dbReference type="EMBL" id="AIQ62147.1"/>
    </source>
</evidence>
<accession>A0A089LMM0</accession>
<evidence type="ECO:0008006" key="9">
    <source>
        <dbReference type="Google" id="ProtNLM"/>
    </source>
</evidence>
<gene>
    <name evidence="7" type="ORF">PSTEL_02415</name>
</gene>